<accession>A0A136IU20</accession>
<protein>
    <recommendedName>
        <fullName evidence="7">Velvet domain-containing protein</fullName>
    </recommendedName>
</protein>
<dbReference type="Proteomes" id="UP000070501">
    <property type="component" value="Unassembled WGS sequence"/>
</dbReference>
<sequence>MLPTAMMPPPADPSRQAHGPIRQPESKDCESWPASDVAQMRASVEMVLVQPPEHCKVTTSTDKVRHYVDPPPVLRMQWKGPPEPCGHELQYLTSPRLFCNTYLEAYNEDPKHTDALGVQIVEERLFGELGHGVTPVTSLDNSINPWVAFPRIMIKERGMYRLRFVLFYTRHEDSTVHYVTEVTSNPFQVYDRRDQKCPAPAISSDLTKALHNAKIRMKLNTGRAVVARNKKRRTDGSEASDKTTSLPVSASDPAASILELAEPKFSMTEVLVIYACCHVGHESASTNDGTGQNHEQVPTDSVYDMLQRHYALLDILYDDVIHSHLGGFTGLGNDTDLVQVQGFFDPSYELVQSQDQFFTGMSYDTDLGHVQGLTDPTYDIVQSHDQVINGMSYETDQGQSQGLSSSKYDLLQNHEHVFATPSNHTDQSQSDLPADPTYDMPSSHSQDFTTLDSHAGQSSDAGWPVSLQPEPSNMELAALLSINDTTHASQPMSQSMITADTAPLPLCNSMHNYIASDNDSYALQATPVVSGGPGQDNSDIPRSRQTVTAAQLHDMSFTGAAFVPAQAYGLPSLAANHALPSTDLQEAATTSAGTTSTTPLVQETDALDLFVTSEIGLLHEPDLPPSHGCSLEYFPGGESQFPDASFFLSEDFDGALGALE</sequence>
<feature type="region of interest" description="Disordered" evidence="6">
    <location>
        <begin position="1"/>
        <end position="33"/>
    </location>
</feature>
<evidence type="ECO:0000256" key="5">
    <source>
        <dbReference type="ARBA" id="ARBA00023242"/>
    </source>
</evidence>
<dbReference type="PANTHER" id="PTHR33572:SF18">
    <property type="entry name" value="SPORE DEVELOPMENT REGULATOR VOSA"/>
    <property type="match status" value="1"/>
</dbReference>
<comment type="subcellular location">
    <subcellularLocation>
        <location evidence="1">Nucleus</location>
    </subcellularLocation>
</comment>
<proteinExistence type="predicted"/>
<feature type="region of interest" description="Disordered" evidence="6">
    <location>
        <begin position="227"/>
        <end position="248"/>
    </location>
</feature>
<dbReference type="GO" id="GO:0005634">
    <property type="term" value="C:nucleus"/>
    <property type="evidence" value="ECO:0007669"/>
    <property type="project" value="UniProtKB-SubCell"/>
</dbReference>
<organism evidence="8 9">
    <name type="scientific">Microdochium bolleyi</name>
    <dbReference type="NCBI Taxonomy" id="196109"/>
    <lineage>
        <taxon>Eukaryota</taxon>
        <taxon>Fungi</taxon>
        <taxon>Dikarya</taxon>
        <taxon>Ascomycota</taxon>
        <taxon>Pezizomycotina</taxon>
        <taxon>Sordariomycetes</taxon>
        <taxon>Xylariomycetidae</taxon>
        <taxon>Xylariales</taxon>
        <taxon>Microdochiaceae</taxon>
        <taxon>Microdochium</taxon>
    </lineage>
</organism>
<dbReference type="Pfam" id="PF11754">
    <property type="entry name" value="Velvet"/>
    <property type="match status" value="1"/>
</dbReference>
<dbReference type="InParanoid" id="A0A136IU20"/>
<feature type="compositionally biased region" description="Polar residues" evidence="6">
    <location>
        <begin position="440"/>
        <end position="460"/>
    </location>
</feature>
<reference evidence="9" key="1">
    <citation type="submission" date="2016-02" db="EMBL/GenBank/DDBJ databases">
        <title>Draft genome sequence of Microdochium bolleyi, a fungal endophyte of beachgrass.</title>
        <authorList>
            <consortium name="DOE Joint Genome Institute"/>
            <person name="David A.S."/>
            <person name="May G."/>
            <person name="Haridas S."/>
            <person name="Lim J."/>
            <person name="Wang M."/>
            <person name="Labutti K."/>
            <person name="Lipzen A."/>
            <person name="Barry K."/>
            <person name="Grigoriev I.V."/>
        </authorList>
    </citation>
    <scope>NUCLEOTIDE SEQUENCE [LARGE SCALE GENOMIC DNA]</scope>
    <source>
        <strain evidence="9">J235TASD1</strain>
    </source>
</reference>
<evidence type="ECO:0000256" key="6">
    <source>
        <dbReference type="SAM" id="MobiDB-lite"/>
    </source>
</evidence>
<evidence type="ECO:0000256" key="2">
    <source>
        <dbReference type="ARBA" id="ARBA00022969"/>
    </source>
</evidence>
<dbReference type="GO" id="GO:0030435">
    <property type="term" value="P:sporulation resulting in formation of a cellular spore"/>
    <property type="evidence" value="ECO:0007669"/>
    <property type="project" value="UniProtKB-KW"/>
</dbReference>
<dbReference type="InterPro" id="IPR037525">
    <property type="entry name" value="Velvet_dom"/>
</dbReference>
<dbReference type="InterPro" id="IPR038491">
    <property type="entry name" value="Velvet_dom_sf"/>
</dbReference>
<name>A0A136IU20_9PEZI</name>
<keyword evidence="2" id="KW-0749">Sporulation</keyword>
<feature type="region of interest" description="Disordered" evidence="6">
    <location>
        <begin position="420"/>
        <end position="463"/>
    </location>
</feature>
<dbReference type="STRING" id="196109.A0A136IU20"/>
<feature type="domain" description="Velvet" evidence="7">
    <location>
        <begin position="39"/>
        <end position="220"/>
    </location>
</feature>
<evidence type="ECO:0000259" key="7">
    <source>
        <dbReference type="PROSITE" id="PS51821"/>
    </source>
</evidence>
<evidence type="ECO:0000256" key="3">
    <source>
        <dbReference type="ARBA" id="ARBA00023015"/>
    </source>
</evidence>
<evidence type="ECO:0000313" key="8">
    <source>
        <dbReference type="EMBL" id="KXJ88470.1"/>
    </source>
</evidence>
<evidence type="ECO:0000313" key="9">
    <source>
        <dbReference type="Proteomes" id="UP000070501"/>
    </source>
</evidence>
<dbReference type="Gene3D" id="2.60.40.3960">
    <property type="entry name" value="Velvet domain"/>
    <property type="match status" value="1"/>
</dbReference>
<evidence type="ECO:0000256" key="4">
    <source>
        <dbReference type="ARBA" id="ARBA00023163"/>
    </source>
</evidence>
<feature type="compositionally biased region" description="Polar residues" evidence="6">
    <location>
        <begin position="420"/>
        <end position="431"/>
    </location>
</feature>
<evidence type="ECO:0000256" key="1">
    <source>
        <dbReference type="ARBA" id="ARBA00004123"/>
    </source>
</evidence>
<dbReference type="OrthoDB" id="4851488at2759"/>
<keyword evidence="3" id="KW-0805">Transcription regulation</keyword>
<dbReference type="EMBL" id="KQ964258">
    <property type="protein sequence ID" value="KXJ88470.1"/>
    <property type="molecule type" value="Genomic_DNA"/>
</dbReference>
<dbReference type="InterPro" id="IPR021740">
    <property type="entry name" value="Velvet"/>
</dbReference>
<keyword evidence="9" id="KW-1185">Reference proteome</keyword>
<dbReference type="PROSITE" id="PS51821">
    <property type="entry name" value="VELVET"/>
    <property type="match status" value="1"/>
</dbReference>
<gene>
    <name evidence="8" type="ORF">Micbo1qcDRAFT_214375</name>
</gene>
<feature type="compositionally biased region" description="Pro residues" evidence="6">
    <location>
        <begin position="1"/>
        <end position="12"/>
    </location>
</feature>
<keyword evidence="4" id="KW-0804">Transcription</keyword>
<dbReference type="PANTHER" id="PTHR33572">
    <property type="entry name" value="SPORE DEVELOPMENT REGULATOR VOSA"/>
    <property type="match status" value="1"/>
</dbReference>
<keyword evidence="5" id="KW-0539">Nucleus</keyword>
<dbReference type="AlphaFoldDB" id="A0A136IU20"/>